<dbReference type="EMBL" id="CAJVCH010013151">
    <property type="protein sequence ID" value="CAG7674328.1"/>
    <property type="molecule type" value="Genomic_DNA"/>
</dbReference>
<proteinExistence type="predicted"/>
<dbReference type="Proteomes" id="UP000708208">
    <property type="component" value="Unassembled WGS sequence"/>
</dbReference>
<organism evidence="1 2">
    <name type="scientific">Allacma fusca</name>
    <dbReference type="NCBI Taxonomy" id="39272"/>
    <lineage>
        <taxon>Eukaryota</taxon>
        <taxon>Metazoa</taxon>
        <taxon>Ecdysozoa</taxon>
        <taxon>Arthropoda</taxon>
        <taxon>Hexapoda</taxon>
        <taxon>Collembola</taxon>
        <taxon>Symphypleona</taxon>
        <taxon>Sminthuridae</taxon>
        <taxon>Allacma</taxon>
    </lineage>
</organism>
<reference evidence="1" key="1">
    <citation type="submission" date="2021-06" db="EMBL/GenBank/DDBJ databases">
        <authorList>
            <person name="Hodson N. C."/>
            <person name="Mongue J. A."/>
            <person name="Jaron S. K."/>
        </authorList>
    </citation>
    <scope>NUCLEOTIDE SEQUENCE</scope>
</reference>
<sequence length="141" mass="16335">MYPRVRNEILVKIDIKCMNCESPEHGTLDCTKNCFLRISGVTLVPGSLLRKRLLPWPKLLGKPEKFCGFLQRIEWHVNQLTRNEVQTIFAFIHFGKFCWTCASPYHANDGSVSCLIPIDPRVPEDRLRKLRRKIYAANGLH</sequence>
<keyword evidence="2" id="KW-1185">Reference proteome</keyword>
<gene>
    <name evidence="1" type="ORF">AFUS01_LOCUS2313</name>
</gene>
<evidence type="ECO:0000313" key="2">
    <source>
        <dbReference type="Proteomes" id="UP000708208"/>
    </source>
</evidence>
<dbReference type="AlphaFoldDB" id="A0A8J2J521"/>
<name>A0A8J2J521_9HEXA</name>
<comment type="caution">
    <text evidence="1">The sequence shown here is derived from an EMBL/GenBank/DDBJ whole genome shotgun (WGS) entry which is preliminary data.</text>
</comment>
<evidence type="ECO:0000313" key="1">
    <source>
        <dbReference type="EMBL" id="CAG7674328.1"/>
    </source>
</evidence>
<accession>A0A8J2J521</accession>
<protein>
    <submittedName>
        <fullName evidence="1">Uncharacterized protein</fullName>
    </submittedName>
</protein>